<dbReference type="KEGG" id="tpx:Turpa_0795"/>
<feature type="region of interest" description="Disordered" evidence="1">
    <location>
        <begin position="173"/>
        <end position="222"/>
    </location>
</feature>
<name>I4B2D9_TURPD</name>
<gene>
    <name evidence="3" type="ordered locus">Turpa_0795</name>
</gene>
<dbReference type="STRING" id="869212.Turpa_0795"/>
<dbReference type="InterPro" id="IPR036513">
    <property type="entry name" value="STAS_dom_sf"/>
</dbReference>
<feature type="compositionally biased region" description="Pro residues" evidence="1">
    <location>
        <begin position="211"/>
        <end position="220"/>
    </location>
</feature>
<sequence>MLEFNTALEKDVLVIELEGSLDSQSASDFRGWFQEKITAGYRAFAIDCLCLEYISSAGISSLIDLQAHLANQSGKMVLFQLSGETRQLLRFLGLEAKMHFANDYDEAIAALTGFKKVEKPEAPAMVEMAELRVLPEAAQETQAAKPEEPQPALAPEGNAQNEMVVEENFSENKKGLHPISESATPTPATMVSGSQEQAAPAAAATVVDSPPAEPPQPAAPPEAREIKVNTGTKRLITCPNCKSVLRVAAGGDYLCPACRFRFTYKGTTA</sequence>
<dbReference type="SUPFAM" id="SSF52091">
    <property type="entry name" value="SpoIIaa-like"/>
    <property type="match status" value="1"/>
</dbReference>
<feature type="compositionally biased region" description="Polar residues" evidence="1">
    <location>
        <begin position="181"/>
        <end position="197"/>
    </location>
</feature>
<keyword evidence="4" id="KW-1185">Reference proteome</keyword>
<feature type="region of interest" description="Disordered" evidence="1">
    <location>
        <begin position="138"/>
        <end position="157"/>
    </location>
</feature>
<dbReference type="HOGENOM" id="CLU_893698_0_0_12"/>
<proteinExistence type="predicted"/>
<dbReference type="RefSeq" id="WP_014801964.1">
    <property type="nucleotide sequence ID" value="NC_018020.1"/>
</dbReference>
<accession>I4B2D9</accession>
<dbReference type="OrthoDB" id="345543at2"/>
<dbReference type="AlphaFoldDB" id="I4B2D9"/>
<dbReference type="EMBL" id="CP002959">
    <property type="protein sequence ID" value="AFM11446.1"/>
    <property type="molecule type" value="Genomic_DNA"/>
</dbReference>
<dbReference type="PANTHER" id="PTHR33495">
    <property type="entry name" value="ANTI-SIGMA FACTOR ANTAGONIST TM_1081-RELATED-RELATED"/>
    <property type="match status" value="1"/>
</dbReference>
<dbReference type="Gene3D" id="3.30.750.24">
    <property type="entry name" value="STAS domain"/>
    <property type="match status" value="1"/>
</dbReference>
<dbReference type="CDD" id="cd07043">
    <property type="entry name" value="STAS_anti-anti-sigma_factors"/>
    <property type="match status" value="1"/>
</dbReference>
<organism evidence="3 4">
    <name type="scientific">Turneriella parva (strain ATCC BAA-1111 / DSM 21527 / NCTC 11395 / H)</name>
    <name type="common">Leptospira parva</name>
    <dbReference type="NCBI Taxonomy" id="869212"/>
    <lineage>
        <taxon>Bacteria</taxon>
        <taxon>Pseudomonadati</taxon>
        <taxon>Spirochaetota</taxon>
        <taxon>Spirochaetia</taxon>
        <taxon>Leptospirales</taxon>
        <taxon>Leptospiraceae</taxon>
        <taxon>Turneriella</taxon>
    </lineage>
</organism>
<reference evidence="3 4" key="1">
    <citation type="submission" date="2012-06" db="EMBL/GenBank/DDBJ databases">
        <title>The complete chromosome of genome of Turneriella parva DSM 21527.</title>
        <authorList>
            <consortium name="US DOE Joint Genome Institute (JGI-PGF)"/>
            <person name="Lucas S."/>
            <person name="Han J."/>
            <person name="Lapidus A."/>
            <person name="Bruce D."/>
            <person name="Goodwin L."/>
            <person name="Pitluck S."/>
            <person name="Peters L."/>
            <person name="Kyrpides N."/>
            <person name="Mavromatis K."/>
            <person name="Ivanova N."/>
            <person name="Mikhailova N."/>
            <person name="Chertkov O."/>
            <person name="Detter J.C."/>
            <person name="Tapia R."/>
            <person name="Han C."/>
            <person name="Land M."/>
            <person name="Hauser L."/>
            <person name="Markowitz V."/>
            <person name="Cheng J.-F."/>
            <person name="Hugenholtz P."/>
            <person name="Woyke T."/>
            <person name="Wu D."/>
            <person name="Gronow S."/>
            <person name="Wellnitz S."/>
            <person name="Brambilla E."/>
            <person name="Klenk H.-P."/>
            <person name="Eisen J.A."/>
        </authorList>
    </citation>
    <scope>NUCLEOTIDE SEQUENCE [LARGE SCALE GENOMIC DNA]</scope>
    <source>
        <strain evidence="4">ATCC BAA-1111 / DSM 21527 / NCTC 11395 / H</strain>
    </source>
</reference>
<evidence type="ECO:0000313" key="4">
    <source>
        <dbReference type="Proteomes" id="UP000006048"/>
    </source>
</evidence>
<dbReference type="Proteomes" id="UP000006048">
    <property type="component" value="Chromosome"/>
</dbReference>
<dbReference type="PROSITE" id="PS50801">
    <property type="entry name" value="STAS"/>
    <property type="match status" value="1"/>
</dbReference>
<protein>
    <submittedName>
        <fullName evidence="3">Anti-anti-sigma factor</fullName>
    </submittedName>
</protein>
<dbReference type="PANTHER" id="PTHR33495:SF2">
    <property type="entry name" value="ANTI-SIGMA FACTOR ANTAGONIST TM_1081-RELATED"/>
    <property type="match status" value="1"/>
</dbReference>
<evidence type="ECO:0000259" key="2">
    <source>
        <dbReference type="PROSITE" id="PS50801"/>
    </source>
</evidence>
<dbReference type="Pfam" id="PF01740">
    <property type="entry name" value="STAS"/>
    <property type="match status" value="1"/>
</dbReference>
<dbReference type="GO" id="GO:0043856">
    <property type="term" value="F:anti-sigma factor antagonist activity"/>
    <property type="evidence" value="ECO:0007669"/>
    <property type="project" value="TreeGrafter"/>
</dbReference>
<evidence type="ECO:0000256" key="1">
    <source>
        <dbReference type="SAM" id="MobiDB-lite"/>
    </source>
</evidence>
<feature type="domain" description="STAS" evidence="2">
    <location>
        <begin position="2"/>
        <end position="111"/>
    </location>
</feature>
<dbReference type="InterPro" id="IPR002645">
    <property type="entry name" value="STAS_dom"/>
</dbReference>
<evidence type="ECO:0000313" key="3">
    <source>
        <dbReference type="EMBL" id="AFM11446.1"/>
    </source>
</evidence>